<feature type="transmembrane region" description="Helical" evidence="8">
    <location>
        <begin position="102"/>
        <end position="120"/>
    </location>
</feature>
<dbReference type="Proteomes" id="UP000255367">
    <property type="component" value="Unassembled WGS sequence"/>
</dbReference>
<dbReference type="InterPro" id="IPR035906">
    <property type="entry name" value="MetI-like_sf"/>
</dbReference>
<evidence type="ECO:0000256" key="8">
    <source>
        <dbReference type="RuleBase" id="RU363032"/>
    </source>
</evidence>
<feature type="transmembrane region" description="Helical" evidence="8">
    <location>
        <begin position="61"/>
        <end position="82"/>
    </location>
</feature>
<dbReference type="PROSITE" id="PS50928">
    <property type="entry name" value="ABC_TM1"/>
    <property type="match status" value="1"/>
</dbReference>
<dbReference type="OrthoDB" id="9787841at2"/>
<evidence type="ECO:0000256" key="4">
    <source>
        <dbReference type="ARBA" id="ARBA00022692"/>
    </source>
</evidence>
<dbReference type="GO" id="GO:0006865">
    <property type="term" value="P:amino acid transport"/>
    <property type="evidence" value="ECO:0007669"/>
    <property type="project" value="UniProtKB-KW"/>
</dbReference>
<dbReference type="Gene3D" id="1.10.3720.10">
    <property type="entry name" value="MetI-like"/>
    <property type="match status" value="1"/>
</dbReference>
<gene>
    <name evidence="10" type="primary">yxeN_2</name>
    <name evidence="10" type="ORF">NCTC12020_01834</name>
</gene>
<dbReference type="InterPro" id="IPR043429">
    <property type="entry name" value="ArtM/GltK/GlnP/TcyL/YhdX-like"/>
</dbReference>
<proteinExistence type="inferred from homology"/>
<evidence type="ECO:0000259" key="9">
    <source>
        <dbReference type="PROSITE" id="PS50928"/>
    </source>
</evidence>
<comment type="subcellular location">
    <subcellularLocation>
        <location evidence="1 8">Cell membrane</location>
        <topology evidence="1 8">Multi-pass membrane protein</topology>
    </subcellularLocation>
</comment>
<feature type="transmembrane region" description="Helical" evidence="8">
    <location>
        <begin position="202"/>
        <end position="224"/>
    </location>
</feature>
<protein>
    <submittedName>
        <fullName evidence="10">Probable amino-acid permease protein yxeN</fullName>
    </submittedName>
</protein>
<feature type="transmembrane region" description="Helical" evidence="8">
    <location>
        <begin position="179"/>
        <end position="196"/>
    </location>
</feature>
<evidence type="ECO:0000313" key="10">
    <source>
        <dbReference type="EMBL" id="SUP44792.1"/>
    </source>
</evidence>
<sequence>MESTSIISFQYISGTFWYVLGYVKVTLWLTFASVGLGVVLGLLSSVAQLNRIPIMSQMADIFVIVCRSLPNMVLLYLVYYGLPIVFLALEDQTGVHVPYEKVPASLVAVVGLTLHTGAYLSEIFRAAIQSVPKGQVEAALAIGMTWTQAFRRIVLPQATVFALPLFANQFLNTMKSTSIVFIITVVELLGAAKLYVEDNSAYFEAYIVVALIYWGLGIIFEFIFEQLEHRLSQYKRGNAV</sequence>
<organism evidence="10 11">
    <name type="scientific">Veillonella criceti</name>
    <dbReference type="NCBI Taxonomy" id="103891"/>
    <lineage>
        <taxon>Bacteria</taxon>
        <taxon>Bacillati</taxon>
        <taxon>Bacillota</taxon>
        <taxon>Negativicutes</taxon>
        <taxon>Veillonellales</taxon>
        <taxon>Veillonellaceae</taxon>
        <taxon>Veillonella</taxon>
    </lineage>
</organism>
<keyword evidence="7 8" id="KW-0472">Membrane</keyword>
<dbReference type="PANTHER" id="PTHR30614:SF0">
    <property type="entry name" value="L-CYSTINE TRANSPORT SYSTEM PERMEASE PROTEIN TCYL"/>
    <property type="match status" value="1"/>
</dbReference>
<dbReference type="NCBIfam" id="TIGR01726">
    <property type="entry name" value="HEQRo_perm_3TM"/>
    <property type="match status" value="1"/>
</dbReference>
<dbReference type="InterPro" id="IPR010065">
    <property type="entry name" value="AA_ABC_transptr_permease_3TM"/>
</dbReference>
<accession>A0A380NMV6</accession>
<dbReference type="CDD" id="cd06261">
    <property type="entry name" value="TM_PBP2"/>
    <property type="match status" value="1"/>
</dbReference>
<keyword evidence="3" id="KW-1003">Cell membrane</keyword>
<evidence type="ECO:0000256" key="1">
    <source>
        <dbReference type="ARBA" id="ARBA00004651"/>
    </source>
</evidence>
<dbReference type="SUPFAM" id="SSF161098">
    <property type="entry name" value="MetI-like"/>
    <property type="match status" value="1"/>
</dbReference>
<keyword evidence="5" id="KW-0029">Amino-acid transport</keyword>
<keyword evidence="6 8" id="KW-1133">Transmembrane helix</keyword>
<dbReference type="AlphaFoldDB" id="A0A380NMV6"/>
<keyword evidence="2 8" id="KW-0813">Transport</keyword>
<dbReference type="EMBL" id="UHIO01000001">
    <property type="protein sequence ID" value="SUP44792.1"/>
    <property type="molecule type" value="Genomic_DNA"/>
</dbReference>
<evidence type="ECO:0000256" key="2">
    <source>
        <dbReference type="ARBA" id="ARBA00022448"/>
    </source>
</evidence>
<evidence type="ECO:0000256" key="5">
    <source>
        <dbReference type="ARBA" id="ARBA00022970"/>
    </source>
</evidence>
<evidence type="ECO:0000313" key="11">
    <source>
        <dbReference type="Proteomes" id="UP000255367"/>
    </source>
</evidence>
<feature type="transmembrane region" description="Helical" evidence="8">
    <location>
        <begin position="25"/>
        <end position="49"/>
    </location>
</feature>
<dbReference type="PANTHER" id="PTHR30614">
    <property type="entry name" value="MEMBRANE COMPONENT OF AMINO ACID ABC TRANSPORTER"/>
    <property type="match status" value="1"/>
</dbReference>
<name>A0A380NMV6_9FIRM</name>
<evidence type="ECO:0000256" key="3">
    <source>
        <dbReference type="ARBA" id="ARBA00022475"/>
    </source>
</evidence>
<keyword evidence="11" id="KW-1185">Reference proteome</keyword>
<dbReference type="GO" id="GO:0043190">
    <property type="term" value="C:ATP-binding cassette (ABC) transporter complex"/>
    <property type="evidence" value="ECO:0007669"/>
    <property type="project" value="InterPro"/>
</dbReference>
<evidence type="ECO:0000256" key="6">
    <source>
        <dbReference type="ARBA" id="ARBA00022989"/>
    </source>
</evidence>
<comment type="similarity">
    <text evidence="8">Belongs to the binding-protein-dependent transport system permease family.</text>
</comment>
<keyword evidence="4 8" id="KW-0812">Transmembrane</keyword>
<dbReference type="RefSeq" id="WP_115310913.1">
    <property type="nucleotide sequence ID" value="NZ_UHIO01000001.1"/>
</dbReference>
<dbReference type="InterPro" id="IPR000515">
    <property type="entry name" value="MetI-like"/>
</dbReference>
<dbReference type="Pfam" id="PF00528">
    <property type="entry name" value="BPD_transp_1"/>
    <property type="match status" value="1"/>
</dbReference>
<feature type="domain" description="ABC transmembrane type-1" evidence="9">
    <location>
        <begin position="23"/>
        <end position="224"/>
    </location>
</feature>
<reference evidence="10 11" key="1">
    <citation type="submission" date="2018-06" db="EMBL/GenBank/DDBJ databases">
        <authorList>
            <consortium name="Pathogen Informatics"/>
            <person name="Doyle S."/>
        </authorList>
    </citation>
    <scope>NUCLEOTIDE SEQUENCE [LARGE SCALE GENOMIC DNA]</scope>
    <source>
        <strain evidence="10 11">NCTC12020</strain>
    </source>
</reference>
<evidence type="ECO:0000256" key="7">
    <source>
        <dbReference type="ARBA" id="ARBA00023136"/>
    </source>
</evidence>
<dbReference type="GO" id="GO:0022857">
    <property type="term" value="F:transmembrane transporter activity"/>
    <property type="evidence" value="ECO:0007669"/>
    <property type="project" value="InterPro"/>
</dbReference>